<dbReference type="Proteomes" id="UP000724584">
    <property type="component" value="Unassembled WGS sequence"/>
</dbReference>
<evidence type="ECO:0000313" key="2">
    <source>
        <dbReference type="Proteomes" id="UP000724584"/>
    </source>
</evidence>
<name>A0ACB7PDM9_9PEZI</name>
<accession>A0ACB7PDM9</accession>
<protein>
    <submittedName>
        <fullName evidence="1">Uncharacterized protein</fullName>
    </submittedName>
</protein>
<evidence type="ECO:0000313" key="1">
    <source>
        <dbReference type="EMBL" id="KAH6636373.1"/>
    </source>
</evidence>
<keyword evidence="2" id="KW-1185">Reference proteome</keyword>
<comment type="caution">
    <text evidence="1">The sequence shown here is derived from an EMBL/GenBank/DDBJ whole genome shotgun (WGS) entry which is preliminary data.</text>
</comment>
<reference evidence="1 2" key="1">
    <citation type="journal article" date="2021" name="Nat. Commun.">
        <title>Genetic determinants of endophytism in the Arabidopsis root mycobiome.</title>
        <authorList>
            <person name="Mesny F."/>
            <person name="Miyauchi S."/>
            <person name="Thiergart T."/>
            <person name="Pickel B."/>
            <person name="Atanasova L."/>
            <person name="Karlsson M."/>
            <person name="Huettel B."/>
            <person name="Barry K.W."/>
            <person name="Haridas S."/>
            <person name="Chen C."/>
            <person name="Bauer D."/>
            <person name="Andreopoulos W."/>
            <person name="Pangilinan J."/>
            <person name="LaButti K."/>
            <person name="Riley R."/>
            <person name="Lipzen A."/>
            <person name="Clum A."/>
            <person name="Drula E."/>
            <person name="Henrissat B."/>
            <person name="Kohler A."/>
            <person name="Grigoriev I.V."/>
            <person name="Martin F.M."/>
            <person name="Hacquard S."/>
        </authorList>
    </citation>
    <scope>NUCLEOTIDE SEQUENCE [LARGE SCALE GENOMIC DNA]</scope>
    <source>
        <strain evidence="1 2">MPI-SDFR-AT-0079</strain>
    </source>
</reference>
<sequence length="947" mass="101172">MDGKATNNSIRRRTHPAHSLRLHEPDKPEGIPVFLRTRRAPWVPVSGLNPTLPLIRTPRLQLPRCRRSHHRPSHPSQAPLPPITPPQALQPQTSQHSDRRSRMETVGLRQLPGRAQSRPKNHEAARETILGGTSKPAGTADFSRFEQKKPADAMSINDTSGSTGPRIQEDSASAGQQPPDPSPPATESVANPEDKPKPEAPDTEMTDAGQEDGRGTEPPAEEPADAQGVETATDPVPPRPASGWFGWLGRTATAAPISPALASTAGPDPQEASVPVSVETGAPEAKAAEAKVPETKAPKVKAPEADKEVQPAQEGPAVSSTPDKAEDKTAAGYGGSWLWSWSSRTAPAQLQPETGPPPAEPEASLPTVNEPEDVVMKDAPAAEVVPEAPTPTPAPASTPKAGSTWAFWSRDTGSVATKKPVKAESEQGQLAVMGEVSETHPQQAKAMEFKSTPTKEPPLKSGRKEEPAKAAVTSSRESSSKSNKRGRPKSMEVDDAAPARPGTPKVDKASKPSTPKTAAATKVSPPNLLLPSFDGTYKLKENSSIIKQIAQLLLRTQQPSGKHVYLAKEPPKIKKAIAIGVHGLFPANYLRPMIGQPTGTSIKFANHCAEAIRRWADSHGCEDCEIEKVALEGEGKIGERVENLWKLLLNWIDLIRKADLILIGCHSQGVPVSIMLLAKLIELGVVASAKVGVCAMAGVSLGPFPDYRSSMGILMGTAAELWEFADPQSEVSKRLETSTTAVLNYGARLTYIGSIDDQLVPLESAIYAPVHHPYIYRAVFIDGRIHAPDFIAHLVGFALKLRNLGVSDHGLIRELSTPLAGSLYSGEGHSRLYDDERVYDLAVTHALETTDIVGPCEVVHHRRGGGSGDGGGGSGGDGGGGGGSAGLSNPNPYHLPWIMRGVLEEDFVKTELSAETAELVRQFDDWKPVTKALKDVKYRLEAVRSKL</sequence>
<proteinExistence type="predicted"/>
<dbReference type="EMBL" id="JAGIZQ010000003">
    <property type="protein sequence ID" value="KAH6636373.1"/>
    <property type="molecule type" value="Genomic_DNA"/>
</dbReference>
<organism evidence="1 2">
    <name type="scientific">Chaetomium tenue</name>
    <dbReference type="NCBI Taxonomy" id="1854479"/>
    <lineage>
        <taxon>Eukaryota</taxon>
        <taxon>Fungi</taxon>
        <taxon>Dikarya</taxon>
        <taxon>Ascomycota</taxon>
        <taxon>Pezizomycotina</taxon>
        <taxon>Sordariomycetes</taxon>
        <taxon>Sordariomycetidae</taxon>
        <taxon>Sordariales</taxon>
        <taxon>Chaetomiaceae</taxon>
        <taxon>Chaetomium</taxon>
    </lineage>
</organism>
<gene>
    <name evidence="1" type="ORF">F5144DRAFT_628429</name>
</gene>